<dbReference type="GO" id="GO:0035102">
    <property type="term" value="C:PRC1 complex"/>
    <property type="evidence" value="ECO:0007669"/>
    <property type="project" value="TreeGrafter"/>
</dbReference>
<evidence type="ECO:0000256" key="6">
    <source>
        <dbReference type="PROSITE-ProRule" id="PRU00175"/>
    </source>
</evidence>
<dbReference type="Proteomes" id="UP000318571">
    <property type="component" value="Chromosome 6"/>
</dbReference>
<comment type="subcellular location">
    <subcellularLocation>
        <location evidence="1">Nucleus</location>
    </subcellularLocation>
</comment>
<dbReference type="InterPro" id="IPR032443">
    <property type="entry name" value="RAWUL"/>
</dbReference>
<feature type="region of interest" description="Disordered" evidence="7">
    <location>
        <begin position="320"/>
        <end position="366"/>
    </location>
</feature>
<reference evidence="9 10" key="1">
    <citation type="journal article" date="2018" name="Nat. Ecol. Evol.">
        <title>Genomic signatures of mitonuclear coevolution across populations of Tigriopus californicus.</title>
        <authorList>
            <person name="Barreto F.S."/>
            <person name="Watson E.T."/>
            <person name="Lima T.G."/>
            <person name="Willett C.S."/>
            <person name="Edmands S."/>
            <person name="Li W."/>
            <person name="Burton R.S."/>
        </authorList>
    </citation>
    <scope>NUCLEOTIDE SEQUENCE [LARGE SCALE GENOMIC DNA]</scope>
    <source>
        <strain evidence="9 10">San Diego</strain>
    </source>
</reference>
<dbReference type="EMBL" id="VCGU01000002">
    <property type="protein sequence ID" value="TRY79079.1"/>
    <property type="molecule type" value="Genomic_DNA"/>
</dbReference>
<feature type="compositionally biased region" description="Polar residues" evidence="7">
    <location>
        <begin position="337"/>
        <end position="346"/>
    </location>
</feature>
<dbReference type="InterPro" id="IPR013083">
    <property type="entry name" value="Znf_RING/FYVE/PHD"/>
</dbReference>
<feature type="region of interest" description="Disordered" evidence="7">
    <location>
        <begin position="386"/>
        <end position="439"/>
    </location>
</feature>
<keyword evidence="2" id="KW-0479">Metal-binding</keyword>
<accession>A0A553PN27</accession>
<dbReference type="GO" id="GO:1990841">
    <property type="term" value="F:promoter-specific chromatin binding"/>
    <property type="evidence" value="ECO:0007669"/>
    <property type="project" value="TreeGrafter"/>
</dbReference>
<dbReference type="Pfam" id="PF16207">
    <property type="entry name" value="RAWUL"/>
    <property type="match status" value="1"/>
</dbReference>
<feature type="compositionally biased region" description="Basic and acidic residues" evidence="7">
    <location>
        <begin position="322"/>
        <end position="335"/>
    </location>
</feature>
<evidence type="ECO:0000313" key="10">
    <source>
        <dbReference type="Proteomes" id="UP000318571"/>
    </source>
</evidence>
<evidence type="ECO:0000313" key="9">
    <source>
        <dbReference type="EMBL" id="TRY79079.1"/>
    </source>
</evidence>
<dbReference type="PANTHER" id="PTHR10825">
    <property type="entry name" value="RING FINGER DOMAIN-CONTAINING, POLYCOMB GROUP COMPONENT"/>
    <property type="match status" value="1"/>
</dbReference>
<feature type="region of interest" description="Disordered" evidence="7">
    <location>
        <begin position="662"/>
        <end position="698"/>
    </location>
</feature>
<dbReference type="AlphaFoldDB" id="A0A553PN27"/>
<dbReference type="FunFam" id="3.30.40.10:FF:000122">
    <property type="entry name" value="polycomb group RING finger protein 1"/>
    <property type="match status" value="1"/>
</dbReference>
<feature type="compositionally biased region" description="Low complexity" evidence="7">
    <location>
        <begin position="675"/>
        <end position="698"/>
    </location>
</feature>
<dbReference type="STRING" id="6832.A0A553PN27"/>
<dbReference type="GO" id="GO:0008270">
    <property type="term" value="F:zinc ion binding"/>
    <property type="evidence" value="ECO:0007669"/>
    <property type="project" value="UniProtKB-KW"/>
</dbReference>
<dbReference type="InterPro" id="IPR001841">
    <property type="entry name" value="Znf_RING"/>
</dbReference>
<comment type="caution">
    <text evidence="9">The sequence shown here is derived from an EMBL/GenBank/DDBJ whole genome shotgun (WGS) entry which is preliminary data.</text>
</comment>
<evidence type="ECO:0000256" key="4">
    <source>
        <dbReference type="ARBA" id="ARBA00022833"/>
    </source>
</evidence>
<sequence>MAASVPVRSLNPHLMCALCSGYFIDPVTITECLHSFCKSCIIKYLDLNKKCPICDLHIHKTRPLLNIRSDKTLQEIVYKLVPGLHQEEMRRRQLFYEQHPVRDANYQSFKEEKEKMFFSSLDKMSLSFEYYDQDLANTHTQKVRKGTSNRRFLQCPGMMKIKHLKKFVRMKYGLVDENFAIDVIYKNELIPEEYTLIDVAYLYNWRKVKNESFLEISVSSSTSSISLFPKETPMQFYYRVFKKNIVHLRKRKRKHSTTNDVMSNNKKTTSVMEGIVVTKNGTKEVSKVSPTPISSPKKSTEVIELSINVSANDVKQVVSELNSKDSKDEPLEKKRSQLSSSDTSNHNGDESHGKNSNTLHSRTISTGGNSILSTIVQNLARKKLEDSHNASLKNNSSSIGSQSKSTSNKEARDPLSKSPLSQNHVVNGTKTSSSTTMEKPSIKTIGIKADRGGTGNGGGIHHLSKKGLGDRSLMKLGSSNGDSMGTLIMKRPVAKEFPASSIGIPTSGIQVSSNKDQTSGLSFTSKPALTTVNKTTPQSLPLTSKPAPLISKSVMGPTGLPVLQITSSAARLPTSLVTVPVKAKTTSLKFSVATKPTTHSPSISSSMLGRVLPTNPVGHVGPPVKELIWGQSPTGSVSMGLNKAKMTPISKALNQSIRQIPNPSLLTKPKSPDHVPVSKPAPSPVSSTAMGGTGTTPAAVAVTTNTNKMCVGGSRVLEAQK</sequence>
<dbReference type="SUPFAM" id="SSF57850">
    <property type="entry name" value="RING/U-box"/>
    <property type="match status" value="1"/>
</dbReference>
<name>A0A553PN27_TIGCA</name>
<dbReference type="InterPro" id="IPR017907">
    <property type="entry name" value="Znf_RING_CS"/>
</dbReference>
<dbReference type="Gene3D" id="3.10.20.90">
    <property type="entry name" value="Phosphatidylinositol 3-kinase Catalytic Subunit, Chain A, domain 1"/>
    <property type="match status" value="1"/>
</dbReference>
<dbReference type="SMART" id="SM00184">
    <property type="entry name" value="RING"/>
    <property type="match status" value="1"/>
</dbReference>
<keyword evidence="10" id="KW-1185">Reference proteome</keyword>
<keyword evidence="4" id="KW-0862">Zinc</keyword>
<dbReference type="PROSITE" id="PS50089">
    <property type="entry name" value="ZF_RING_2"/>
    <property type="match status" value="1"/>
</dbReference>
<evidence type="ECO:0000256" key="7">
    <source>
        <dbReference type="SAM" id="MobiDB-lite"/>
    </source>
</evidence>
<dbReference type="Pfam" id="PF13923">
    <property type="entry name" value="zf-C3HC4_2"/>
    <property type="match status" value="1"/>
</dbReference>
<keyword evidence="3 6" id="KW-0863">Zinc-finger</keyword>
<feature type="domain" description="RING-type" evidence="8">
    <location>
        <begin position="16"/>
        <end position="55"/>
    </location>
</feature>
<protein>
    <recommendedName>
        <fullName evidence="8">RING-type domain-containing protein</fullName>
    </recommendedName>
</protein>
<dbReference type="GO" id="GO:0000122">
    <property type="term" value="P:negative regulation of transcription by RNA polymerase II"/>
    <property type="evidence" value="ECO:0007669"/>
    <property type="project" value="TreeGrafter"/>
</dbReference>
<evidence type="ECO:0000256" key="3">
    <source>
        <dbReference type="ARBA" id="ARBA00022771"/>
    </source>
</evidence>
<gene>
    <name evidence="9" type="ORF">TCAL_05914</name>
</gene>
<proteinExistence type="predicted"/>
<dbReference type="Gene3D" id="3.30.40.10">
    <property type="entry name" value="Zinc/RING finger domain, C3HC4 (zinc finger)"/>
    <property type="match status" value="1"/>
</dbReference>
<keyword evidence="5" id="KW-0539">Nucleus</keyword>
<evidence type="ECO:0000256" key="2">
    <source>
        <dbReference type="ARBA" id="ARBA00022723"/>
    </source>
</evidence>
<evidence type="ECO:0000259" key="8">
    <source>
        <dbReference type="PROSITE" id="PS50089"/>
    </source>
</evidence>
<feature type="compositionally biased region" description="Low complexity" evidence="7">
    <location>
        <begin position="391"/>
        <end position="406"/>
    </location>
</feature>
<feature type="compositionally biased region" description="Polar residues" evidence="7">
    <location>
        <begin position="354"/>
        <end position="366"/>
    </location>
</feature>
<feature type="compositionally biased region" description="Polar residues" evidence="7">
    <location>
        <begin position="418"/>
        <end position="438"/>
    </location>
</feature>
<evidence type="ECO:0000256" key="5">
    <source>
        <dbReference type="ARBA" id="ARBA00023242"/>
    </source>
</evidence>
<dbReference type="PANTHER" id="PTHR10825:SF29">
    <property type="entry name" value="POLYCOMB GROUP RING FINGER PROTEIN 1"/>
    <property type="match status" value="1"/>
</dbReference>
<dbReference type="PROSITE" id="PS00518">
    <property type="entry name" value="ZF_RING_1"/>
    <property type="match status" value="1"/>
</dbReference>
<organism evidence="9 10">
    <name type="scientific">Tigriopus californicus</name>
    <name type="common">Marine copepod</name>
    <dbReference type="NCBI Taxonomy" id="6832"/>
    <lineage>
        <taxon>Eukaryota</taxon>
        <taxon>Metazoa</taxon>
        <taxon>Ecdysozoa</taxon>
        <taxon>Arthropoda</taxon>
        <taxon>Crustacea</taxon>
        <taxon>Multicrustacea</taxon>
        <taxon>Hexanauplia</taxon>
        <taxon>Copepoda</taxon>
        <taxon>Harpacticoida</taxon>
        <taxon>Harpacticidae</taxon>
        <taxon>Tigriopus</taxon>
    </lineage>
</organism>
<dbReference type="CDD" id="cd17082">
    <property type="entry name" value="RAWUL_PCGF2_like"/>
    <property type="match status" value="1"/>
</dbReference>
<evidence type="ECO:0000256" key="1">
    <source>
        <dbReference type="ARBA" id="ARBA00004123"/>
    </source>
</evidence>